<sequence>MSQTSAKAQDAPHPDDGRKPDSPDDLAKPTAGYIVKRALREFSKDQVTDLAAALVYFSVLALFPALIALVSLLGLFGQSQAVSDGITQIVSTLSPSSDVSGPVNSFIDQFISNQSTTGASLGVVIGILGAVYSASKYVGAFSRAMNRIYEVDEGRPVWKLKPVQYLLTLGALVLIAVALVILVVSGPVAQAIGDVVGLGGTAVTVWSIAKWPVLLAIVVVIVAVLYYATPNVQQPKFRWMSLGALVAIAVWLLASVAFALYVVNSDSYSATYGALAGVVIFLLWLWITNIALLLGAEIDAEVERGRELQAGLPAEDTVQLPPRDTRASDKKDAKMREAVDEGYQLRLRNGGESRAEQAEREERERREGVREGR</sequence>
<feature type="compositionally biased region" description="Basic and acidic residues" evidence="6">
    <location>
        <begin position="323"/>
        <end position="339"/>
    </location>
</feature>
<reference evidence="8 9" key="1">
    <citation type="submission" date="2020-05" db="EMBL/GenBank/DDBJ databases">
        <title>MicrobeNet Type strains.</title>
        <authorList>
            <person name="Nicholson A.C."/>
        </authorList>
    </citation>
    <scope>NUCLEOTIDE SEQUENCE [LARGE SCALE GENOMIC DNA]</scope>
    <source>
        <strain evidence="8 9">JCM 14547</strain>
    </source>
</reference>
<dbReference type="Pfam" id="PF03631">
    <property type="entry name" value="Virul_fac_BrkB"/>
    <property type="match status" value="1"/>
</dbReference>
<dbReference type="RefSeq" id="WP_171202118.1">
    <property type="nucleotide sequence ID" value="NZ_BAAANP010000002.1"/>
</dbReference>
<feature type="transmembrane region" description="Helical" evidence="7">
    <location>
        <begin position="239"/>
        <end position="262"/>
    </location>
</feature>
<evidence type="ECO:0000256" key="6">
    <source>
        <dbReference type="SAM" id="MobiDB-lite"/>
    </source>
</evidence>
<feature type="region of interest" description="Disordered" evidence="6">
    <location>
        <begin position="1"/>
        <end position="27"/>
    </location>
</feature>
<dbReference type="PANTHER" id="PTHR30213">
    <property type="entry name" value="INNER MEMBRANE PROTEIN YHJD"/>
    <property type="match status" value="1"/>
</dbReference>
<evidence type="ECO:0000256" key="4">
    <source>
        <dbReference type="ARBA" id="ARBA00022989"/>
    </source>
</evidence>
<keyword evidence="2" id="KW-1003">Cell membrane</keyword>
<dbReference type="EMBL" id="JABEMA010000030">
    <property type="protein sequence ID" value="NNH22265.1"/>
    <property type="molecule type" value="Genomic_DNA"/>
</dbReference>
<proteinExistence type="predicted"/>
<dbReference type="NCBIfam" id="TIGR00765">
    <property type="entry name" value="yihY_not_rbn"/>
    <property type="match status" value="1"/>
</dbReference>
<keyword evidence="5 7" id="KW-0472">Membrane</keyword>
<accession>A0A849BLP7</accession>
<organism evidence="8 9">
    <name type="scientific">Pseudokineococcus marinus</name>
    <dbReference type="NCBI Taxonomy" id="351215"/>
    <lineage>
        <taxon>Bacteria</taxon>
        <taxon>Bacillati</taxon>
        <taxon>Actinomycetota</taxon>
        <taxon>Actinomycetes</taxon>
        <taxon>Kineosporiales</taxon>
        <taxon>Kineosporiaceae</taxon>
        <taxon>Pseudokineococcus</taxon>
    </lineage>
</organism>
<feature type="transmembrane region" description="Helical" evidence="7">
    <location>
        <begin position="119"/>
        <end position="138"/>
    </location>
</feature>
<evidence type="ECO:0000256" key="5">
    <source>
        <dbReference type="ARBA" id="ARBA00023136"/>
    </source>
</evidence>
<evidence type="ECO:0000256" key="3">
    <source>
        <dbReference type="ARBA" id="ARBA00022692"/>
    </source>
</evidence>
<keyword evidence="9" id="KW-1185">Reference proteome</keyword>
<evidence type="ECO:0000256" key="2">
    <source>
        <dbReference type="ARBA" id="ARBA00022475"/>
    </source>
</evidence>
<dbReference type="Proteomes" id="UP000555552">
    <property type="component" value="Unassembled WGS sequence"/>
</dbReference>
<evidence type="ECO:0000256" key="7">
    <source>
        <dbReference type="SAM" id="Phobius"/>
    </source>
</evidence>
<dbReference type="AlphaFoldDB" id="A0A849BLP7"/>
<feature type="compositionally biased region" description="Basic and acidic residues" evidence="6">
    <location>
        <begin position="10"/>
        <end position="27"/>
    </location>
</feature>
<protein>
    <submittedName>
        <fullName evidence="8">YihY/virulence factor BrkB family protein</fullName>
    </submittedName>
</protein>
<keyword evidence="4 7" id="KW-1133">Transmembrane helix</keyword>
<feature type="transmembrane region" description="Helical" evidence="7">
    <location>
        <begin position="165"/>
        <end position="188"/>
    </location>
</feature>
<dbReference type="PANTHER" id="PTHR30213:SF0">
    <property type="entry name" value="UPF0761 MEMBRANE PROTEIN YIHY"/>
    <property type="match status" value="1"/>
</dbReference>
<feature type="region of interest" description="Disordered" evidence="6">
    <location>
        <begin position="313"/>
        <end position="373"/>
    </location>
</feature>
<keyword evidence="3 7" id="KW-0812">Transmembrane</keyword>
<evidence type="ECO:0000313" key="9">
    <source>
        <dbReference type="Proteomes" id="UP000555552"/>
    </source>
</evidence>
<feature type="transmembrane region" description="Helical" evidence="7">
    <location>
        <begin position="274"/>
        <end position="296"/>
    </location>
</feature>
<feature type="transmembrane region" description="Helical" evidence="7">
    <location>
        <begin position="50"/>
        <end position="76"/>
    </location>
</feature>
<feature type="transmembrane region" description="Helical" evidence="7">
    <location>
        <begin position="208"/>
        <end position="227"/>
    </location>
</feature>
<name>A0A849BLP7_9ACTN</name>
<dbReference type="GO" id="GO:0005886">
    <property type="term" value="C:plasma membrane"/>
    <property type="evidence" value="ECO:0007669"/>
    <property type="project" value="UniProtKB-SubCell"/>
</dbReference>
<feature type="compositionally biased region" description="Basic and acidic residues" evidence="6">
    <location>
        <begin position="349"/>
        <end position="373"/>
    </location>
</feature>
<dbReference type="InterPro" id="IPR017039">
    <property type="entry name" value="Virul_fac_BrkB"/>
</dbReference>
<comment type="caution">
    <text evidence="8">The sequence shown here is derived from an EMBL/GenBank/DDBJ whole genome shotgun (WGS) entry which is preliminary data.</text>
</comment>
<gene>
    <name evidence="8" type="ORF">HLB09_04025</name>
</gene>
<evidence type="ECO:0000256" key="1">
    <source>
        <dbReference type="ARBA" id="ARBA00004651"/>
    </source>
</evidence>
<evidence type="ECO:0000313" key="8">
    <source>
        <dbReference type="EMBL" id="NNH22265.1"/>
    </source>
</evidence>
<comment type="subcellular location">
    <subcellularLocation>
        <location evidence="1">Cell membrane</location>
        <topology evidence="1">Multi-pass membrane protein</topology>
    </subcellularLocation>
</comment>